<keyword evidence="11" id="KW-1185">Reference proteome</keyword>
<feature type="transmembrane region" description="Helical" evidence="9">
    <location>
        <begin position="54"/>
        <end position="75"/>
    </location>
</feature>
<dbReference type="Proteomes" id="UP001066276">
    <property type="component" value="Chromosome 6"/>
</dbReference>
<accession>A0AAV7QN01</accession>
<comment type="subcellular location">
    <subcellularLocation>
        <location evidence="1">Membrane</location>
        <topology evidence="1">Multi-pass membrane protein</topology>
    </subcellularLocation>
</comment>
<evidence type="ECO:0000256" key="6">
    <source>
        <dbReference type="ARBA" id="ARBA00023065"/>
    </source>
</evidence>
<evidence type="ECO:0000313" key="11">
    <source>
        <dbReference type="Proteomes" id="UP001066276"/>
    </source>
</evidence>
<keyword evidence="3" id="KW-0813">Transport</keyword>
<dbReference type="InterPro" id="IPR029569">
    <property type="entry name" value="CALHM"/>
</dbReference>
<feature type="transmembrane region" description="Helical" evidence="9">
    <location>
        <begin position="21"/>
        <end position="42"/>
    </location>
</feature>
<organism evidence="10 11">
    <name type="scientific">Pleurodeles waltl</name>
    <name type="common">Iberian ribbed newt</name>
    <dbReference type="NCBI Taxonomy" id="8319"/>
    <lineage>
        <taxon>Eukaryota</taxon>
        <taxon>Metazoa</taxon>
        <taxon>Chordata</taxon>
        <taxon>Craniata</taxon>
        <taxon>Vertebrata</taxon>
        <taxon>Euteleostomi</taxon>
        <taxon>Amphibia</taxon>
        <taxon>Batrachia</taxon>
        <taxon>Caudata</taxon>
        <taxon>Salamandroidea</taxon>
        <taxon>Salamandridae</taxon>
        <taxon>Pleurodelinae</taxon>
        <taxon>Pleurodeles</taxon>
    </lineage>
</organism>
<gene>
    <name evidence="10" type="ORF">NDU88_007069</name>
</gene>
<evidence type="ECO:0000256" key="7">
    <source>
        <dbReference type="ARBA" id="ARBA00023136"/>
    </source>
</evidence>
<feature type="transmembrane region" description="Helical" evidence="9">
    <location>
        <begin position="182"/>
        <end position="198"/>
    </location>
</feature>
<dbReference type="GO" id="GO:1904669">
    <property type="term" value="P:ATP export"/>
    <property type="evidence" value="ECO:0007669"/>
    <property type="project" value="UniProtKB-ARBA"/>
</dbReference>
<keyword evidence="4 9" id="KW-0812">Transmembrane</keyword>
<dbReference type="GO" id="GO:0005886">
    <property type="term" value="C:plasma membrane"/>
    <property type="evidence" value="ECO:0007669"/>
    <property type="project" value="TreeGrafter"/>
</dbReference>
<protein>
    <recommendedName>
        <fullName evidence="12">Calcium homeostasis modulator protein 2</fullName>
    </recommendedName>
</protein>
<comment type="similarity">
    <text evidence="2">Belongs to the CALHM family.</text>
</comment>
<proteinExistence type="inferred from homology"/>
<evidence type="ECO:0000256" key="2">
    <source>
        <dbReference type="ARBA" id="ARBA00008497"/>
    </source>
</evidence>
<evidence type="ECO:0000313" key="10">
    <source>
        <dbReference type="EMBL" id="KAJ1140726.1"/>
    </source>
</evidence>
<evidence type="ECO:0000256" key="4">
    <source>
        <dbReference type="ARBA" id="ARBA00022692"/>
    </source>
</evidence>
<evidence type="ECO:0008006" key="12">
    <source>
        <dbReference type="Google" id="ProtNLM"/>
    </source>
</evidence>
<keyword evidence="7 9" id="KW-0472">Membrane</keyword>
<evidence type="ECO:0000256" key="1">
    <source>
        <dbReference type="ARBA" id="ARBA00004141"/>
    </source>
</evidence>
<dbReference type="PANTHER" id="PTHR32261">
    <property type="entry name" value="CALCIUM HOMEOSTASIS MODULATOR PROTEIN"/>
    <property type="match status" value="1"/>
</dbReference>
<comment type="caution">
    <text evidence="10">The sequence shown here is derived from an EMBL/GenBank/DDBJ whole genome shotgun (WGS) entry which is preliminary data.</text>
</comment>
<dbReference type="AlphaFoldDB" id="A0AAV7QN01"/>
<name>A0AAV7QN01_PLEWA</name>
<evidence type="ECO:0000256" key="8">
    <source>
        <dbReference type="ARBA" id="ARBA00023303"/>
    </source>
</evidence>
<sequence length="319" mass="35734">MAALLAENFKFLSLFFKSKDVVIFNGLVALGTVCSQEVFSVVAFHCPCSPERNYLYGFAAIGVPALVFFLIGMILNNHTWNLVAECRGRGVKNCTAPATFLLFGSIVGRAVVAPVTWSVISLLRGEAYVCARSEFIKPESLPGFPFEHGPQTMARFPCKDTPVEVLMFKDEVIRRLKYESQLIGWMLLAAVAVAVFLVKCMQRCTSPLGYHQEAYWSQYRSTESELFNRTANVHAKILAASNVKQFFGFVALDKDEKELIQENPSNEVQSSPQWNAITGVYLYREKNNIPLYSRLHKWAKGLMGNGTDLEYKETALLAV</sequence>
<dbReference type="GO" id="GO:0005261">
    <property type="term" value="F:monoatomic cation channel activity"/>
    <property type="evidence" value="ECO:0007669"/>
    <property type="project" value="TreeGrafter"/>
</dbReference>
<evidence type="ECO:0000256" key="3">
    <source>
        <dbReference type="ARBA" id="ARBA00022448"/>
    </source>
</evidence>
<keyword evidence="6" id="KW-0406">Ion transport</keyword>
<evidence type="ECO:0000256" key="5">
    <source>
        <dbReference type="ARBA" id="ARBA00022989"/>
    </source>
</evidence>
<dbReference type="EMBL" id="JANPWB010000010">
    <property type="protein sequence ID" value="KAJ1140726.1"/>
    <property type="molecule type" value="Genomic_DNA"/>
</dbReference>
<dbReference type="Pfam" id="PF14798">
    <property type="entry name" value="Ca_hom_mod"/>
    <property type="match status" value="1"/>
</dbReference>
<keyword evidence="8" id="KW-0407">Ion channel</keyword>
<evidence type="ECO:0000256" key="9">
    <source>
        <dbReference type="SAM" id="Phobius"/>
    </source>
</evidence>
<keyword evidence="5 9" id="KW-1133">Transmembrane helix</keyword>
<reference evidence="10" key="1">
    <citation type="journal article" date="2022" name="bioRxiv">
        <title>Sequencing and chromosome-scale assembly of the giantPleurodeles waltlgenome.</title>
        <authorList>
            <person name="Brown T."/>
            <person name="Elewa A."/>
            <person name="Iarovenko S."/>
            <person name="Subramanian E."/>
            <person name="Araus A.J."/>
            <person name="Petzold A."/>
            <person name="Susuki M."/>
            <person name="Suzuki K.-i.T."/>
            <person name="Hayashi T."/>
            <person name="Toyoda A."/>
            <person name="Oliveira C."/>
            <person name="Osipova E."/>
            <person name="Leigh N.D."/>
            <person name="Simon A."/>
            <person name="Yun M.H."/>
        </authorList>
    </citation>
    <scope>NUCLEOTIDE SEQUENCE</scope>
    <source>
        <strain evidence="10">20211129_DDA</strain>
        <tissue evidence="10">Liver</tissue>
    </source>
</reference>
<dbReference type="PANTHER" id="PTHR32261:SF3">
    <property type="entry name" value="CALCIUM HOMEOSTASIS MODULATOR PROTEIN 2"/>
    <property type="match status" value="1"/>
</dbReference>